<gene>
    <name evidence="2" type="ORF">SOIL9_44880</name>
</gene>
<organism evidence="2 3">
    <name type="scientific">Gemmata massiliana</name>
    <dbReference type="NCBI Taxonomy" id="1210884"/>
    <lineage>
        <taxon>Bacteria</taxon>
        <taxon>Pseudomonadati</taxon>
        <taxon>Planctomycetota</taxon>
        <taxon>Planctomycetia</taxon>
        <taxon>Gemmatales</taxon>
        <taxon>Gemmataceae</taxon>
        <taxon>Gemmata</taxon>
    </lineage>
</organism>
<dbReference type="EMBL" id="LR593886">
    <property type="protein sequence ID" value="VTR93226.1"/>
    <property type="molecule type" value="Genomic_DNA"/>
</dbReference>
<dbReference type="AlphaFoldDB" id="A0A6P2CXW8"/>
<feature type="compositionally biased region" description="Low complexity" evidence="1">
    <location>
        <begin position="15"/>
        <end position="27"/>
    </location>
</feature>
<feature type="compositionally biased region" description="Polar residues" evidence="1">
    <location>
        <begin position="1"/>
        <end position="13"/>
    </location>
</feature>
<dbReference type="Proteomes" id="UP000464178">
    <property type="component" value="Chromosome"/>
</dbReference>
<dbReference type="KEGG" id="gms:SOIL9_44880"/>
<proteinExistence type="predicted"/>
<feature type="region of interest" description="Disordered" evidence="1">
    <location>
        <begin position="1"/>
        <end position="58"/>
    </location>
</feature>
<keyword evidence="3" id="KW-1185">Reference proteome</keyword>
<name>A0A6P2CXW8_9BACT</name>
<evidence type="ECO:0000256" key="1">
    <source>
        <dbReference type="SAM" id="MobiDB-lite"/>
    </source>
</evidence>
<feature type="compositionally biased region" description="Pro residues" evidence="1">
    <location>
        <begin position="28"/>
        <end position="38"/>
    </location>
</feature>
<reference evidence="2 3" key="1">
    <citation type="submission" date="2019-05" db="EMBL/GenBank/DDBJ databases">
        <authorList>
            <consortium name="Science for Life Laboratories"/>
        </authorList>
    </citation>
    <scope>NUCLEOTIDE SEQUENCE [LARGE SCALE GENOMIC DNA]</scope>
    <source>
        <strain evidence="2">Soil9</strain>
    </source>
</reference>
<evidence type="ECO:0000313" key="2">
    <source>
        <dbReference type="EMBL" id="VTR93226.1"/>
    </source>
</evidence>
<evidence type="ECO:0000313" key="3">
    <source>
        <dbReference type="Proteomes" id="UP000464178"/>
    </source>
</evidence>
<accession>A0A6P2CXW8</accession>
<sequence>MFSTPTGGSNSSDMGAGNAAKPNNAPAGPQPPNIPSTPVPGAVGSEPSSAPSGHAGRLTANIPKAIPELRQQLDAATAERQRTQAALDALPRPVDRNISRPLVTDANKSIQSLADARNAHEAALREHLMNVLGTNAPPLLAEISPGLDARGRAAAEEGMAFLGRLAGPGRAVPLVRIERMPKGERPEYVNGRIRLPKSADTAEVLHEYGHHLENDPGVLRAANRFWRERFHGTDEVALATEFPGGNFDEGDVGHRNKTGRIQRLFPNRPDRALYIGKRITKQSGTEIVTVGLELLYGNPIHFARTDPEYFNLVVGTLKGEHDHR</sequence>
<protein>
    <submittedName>
        <fullName evidence="2">Uncharacterized protein</fullName>
    </submittedName>
</protein>